<name>A0A4R2L1X9_9GAMM</name>
<dbReference type="Proteomes" id="UP000295765">
    <property type="component" value="Unassembled WGS sequence"/>
</dbReference>
<protein>
    <submittedName>
        <fullName evidence="1">Uncharacterized protein</fullName>
    </submittedName>
</protein>
<evidence type="ECO:0000313" key="2">
    <source>
        <dbReference type="Proteomes" id="UP000295765"/>
    </source>
</evidence>
<dbReference type="AlphaFoldDB" id="A0A4R2L1X9"/>
<sequence>MTAETPSLIADLAACRQIVEDYVKRLDAACEEYYATGKYLFPSLSRAEDEDVDERCIRALNKLAAIEPDALARWRDIPYPSNQYDQQIERLRDIWVRRRNLLRVLESSLSSRFELQPRKDKGAETVTNYHITIHDVVGPVNVLSSLDGVIQAVRNAPSLSNDGKDRLAALIEELKSSLANAPDAHAEDATVVSEQAQSIADELSKPAPRPSALKIKASGLIEAAKAMEVVVPAALTVAKKIAAFVANPMS</sequence>
<dbReference type="RefSeq" id="WP_132544477.1">
    <property type="nucleotide sequence ID" value="NZ_SLWY01000018.1"/>
</dbReference>
<proteinExistence type="predicted"/>
<accession>A0A4R2L1X9</accession>
<organism evidence="1 2">
    <name type="scientific">Plasticicumulans lactativorans</name>
    <dbReference type="NCBI Taxonomy" id="1133106"/>
    <lineage>
        <taxon>Bacteria</taxon>
        <taxon>Pseudomonadati</taxon>
        <taxon>Pseudomonadota</taxon>
        <taxon>Gammaproteobacteria</taxon>
        <taxon>Candidatus Competibacteraceae</taxon>
        <taxon>Plasticicumulans</taxon>
    </lineage>
</organism>
<gene>
    <name evidence="1" type="ORF">EV699_11816</name>
</gene>
<evidence type="ECO:0000313" key="1">
    <source>
        <dbReference type="EMBL" id="TCO79632.1"/>
    </source>
</evidence>
<comment type="caution">
    <text evidence="1">The sequence shown here is derived from an EMBL/GenBank/DDBJ whole genome shotgun (WGS) entry which is preliminary data.</text>
</comment>
<keyword evidence="2" id="KW-1185">Reference proteome</keyword>
<reference evidence="1 2" key="1">
    <citation type="submission" date="2019-03" db="EMBL/GenBank/DDBJ databases">
        <title>Genomic Encyclopedia of Type Strains, Phase IV (KMG-IV): sequencing the most valuable type-strain genomes for metagenomic binning, comparative biology and taxonomic classification.</title>
        <authorList>
            <person name="Goeker M."/>
        </authorList>
    </citation>
    <scope>NUCLEOTIDE SEQUENCE [LARGE SCALE GENOMIC DNA]</scope>
    <source>
        <strain evidence="1 2">DSM 25287</strain>
    </source>
</reference>
<dbReference type="EMBL" id="SLWY01000018">
    <property type="protein sequence ID" value="TCO79632.1"/>
    <property type="molecule type" value="Genomic_DNA"/>
</dbReference>